<dbReference type="GO" id="GO:0005102">
    <property type="term" value="F:signaling receptor binding"/>
    <property type="evidence" value="ECO:0007669"/>
    <property type="project" value="TreeGrafter"/>
</dbReference>
<dbReference type="Proteomes" id="UP000008820">
    <property type="component" value="Chromosome 1"/>
</dbReference>
<organism evidence="1 2">
    <name type="scientific">Aedes aegypti</name>
    <name type="common">Yellowfever mosquito</name>
    <name type="synonym">Culex aegypti</name>
    <dbReference type="NCBI Taxonomy" id="7159"/>
    <lineage>
        <taxon>Eukaryota</taxon>
        <taxon>Metazoa</taxon>
        <taxon>Ecdysozoa</taxon>
        <taxon>Arthropoda</taxon>
        <taxon>Hexapoda</taxon>
        <taxon>Insecta</taxon>
        <taxon>Pterygota</taxon>
        <taxon>Neoptera</taxon>
        <taxon>Endopterygota</taxon>
        <taxon>Diptera</taxon>
        <taxon>Nematocera</taxon>
        <taxon>Culicoidea</taxon>
        <taxon>Culicidae</taxon>
        <taxon>Culicinae</taxon>
        <taxon>Aedini</taxon>
        <taxon>Aedes</taxon>
        <taxon>Stegomyia</taxon>
    </lineage>
</organism>
<dbReference type="VEuPathDB" id="VectorBase:AAEL007584"/>
<proteinExistence type="predicted"/>
<dbReference type="PANTHER" id="PTHR39940:SF4">
    <property type="entry name" value="PROTEIN TRUNK"/>
    <property type="match status" value="1"/>
</dbReference>
<reference evidence="1 2" key="1">
    <citation type="submission" date="2017-06" db="EMBL/GenBank/DDBJ databases">
        <title>Aedes aegypti genome working group (AGWG) sequencing and assembly.</title>
        <authorList>
            <consortium name="Aedes aegypti Genome Working Group (AGWG)"/>
            <person name="Matthews B.J."/>
        </authorList>
    </citation>
    <scope>NUCLEOTIDE SEQUENCE [LARGE SCALE GENOMIC DNA]</scope>
    <source>
        <strain evidence="1 2">LVP_AGWG</strain>
    </source>
</reference>
<dbReference type="AlphaFoldDB" id="A0A1S4FGZ7"/>
<keyword evidence="2" id="KW-1185">Reference proteome</keyword>
<dbReference type="InterPro" id="IPR052876">
    <property type="entry name" value="Insect_Hormone_Regulators"/>
</dbReference>
<dbReference type="FunCoup" id="A0A1S4FGZ7">
    <property type="interactions" value="76"/>
</dbReference>
<evidence type="ECO:0000313" key="1">
    <source>
        <dbReference type="EnsemblMetazoa" id="AAEL007584-PA"/>
    </source>
</evidence>
<sequence>MPWRMPAGILLLQLLMSLSGISYGRALNYLNNRQPKECVQLPAPVLSNILGPAYNSRYMSIDKPPVMDEVPAHGEMDGKRRAGIGLFPTFYVEDDFSEELGNSPAWAVDHVQDTANQVLKAPFNKREAFDSILHEMDSKTRSARNARRGQNGDGTSRPWECDAKIRWIDLGDEYYPRFLRTVECAKTRCWYGHYQCTPRSFTVKMLRKLTGQCVPADQLHKVGVDGLPGELSELWVWEERAVNFCCDCSPRF</sequence>
<evidence type="ECO:0000313" key="2">
    <source>
        <dbReference type="Proteomes" id="UP000008820"/>
    </source>
</evidence>
<dbReference type="PANTHER" id="PTHR39940">
    <property type="entry name" value="PROTHORACICOTROPIC HORMONE, ISOFORM F"/>
    <property type="match status" value="1"/>
</dbReference>
<protein>
    <submittedName>
        <fullName evidence="1">Uncharacterized protein</fullName>
    </submittedName>
</protein>
<reference evidence="1" key="2">
    <citation type="submission" date="2020-05" db="UniProtKB">
        <authorList>
            <consortium name="EnsemblMetazoa"/>
        </authorList>
    </citation>
    <scope>IDENTIFICATION</scope>
    <source>
        <strain evidence="1">LVP_AGWG</strain>
    </source>
</reference>
<dbReference type="EnsemblMetazoa" id="AAEL007584-RA">
    <property type="protein sequence ID" value="AAEL007584-PA"/>
    <property type="gene ID" value="AAEL007584"/>
</dbReference>
<dbReference type="InterPro" id="IPR029034">
    <property type="entry name" value="Cystine-knot_cytokine"/>
</dbReference>
<name>A0A1S4FGZ7_AEDAE</name>
<dbReference type="SUPFAM" id="SSF57501">
    <property type="entry name" value="Cystine-knot cytokines"/>
    <property type="match status" value="1"/>
</dbReference>
<dbReference type="Gene3D" id="2.10.90.10">
    <property type="entry name" value="Cystine-knot cytokines"/>
    <property type="match status" value="1"/>
</dbReference>
<gene>
    <name evidence="1" type="primary">5579958</name>
</gene>
<accession>A0A1S4FGZ7</accession>
<dbReference type="InParanoid" id="A0A1S4FGZ7"/>
<dbReference type="OrthoDB" id="5950649at2759"/>